<protein>
    <submittedName>
        <fullName evidence="1">MBL fold metallo-hydrolase</fullName>
    </submittedName>
</protein>
<name>A0A926DIB2_9FIRM</name>
<dbReference type="SUPFAM" id="SSF56281">
    <property type="entry name" value="Metallo-hydrolase/oxidoreductase"/>
    <property type="match status" value="1"/>
</dbReference>
<keyword evidence="2" id="KW-1185">Reference proteome</keyword>
<dbReference type="AlphaFoldDB" id="A0A926DIB2"/>
<dbReference type="RefSeq" id="WP_249280053.1">
    <property type="nucleotide sequence ID" value="NZ_JACRSS010000001.1"/>
</dbReference>
<gene>
    <name evidence="1" type="ORF">H8693_05050</name>
</gene>
<dbReference type="Gene3D" id="3.60.15.10">
    <property type="entry name" value="Ribonuclease Z/Hydroxyacylglutathione hydrolase-like"/>
    <property type="match status" value="1"/>
</dbReference>
<accession>A0A926DIB2</accession>
<sequence>MKIQWIAHSCFKVYLESGKTLLFDPFDDSIGYTREDTQADVVLVSHGHYDHSSLAHIKEGYQLINTPGTFEVDSIKIEGLPCYHDKEEGKKRGENIIFKVQAEGLTLVHLGDLGHIPSEELYEKIGQVDILFIPVGGFYTIDAQEALTICKRLEPNIIIPMHYKTLFLNLDIAPVYNFTDAAGSYFDRSRLGSNSFEITAANKKKRSRIVVMENSLDNE</sequence>
<evidence type="ECO:0000313" key="1">
    <source>
        <dbReference type="EMBL" id="MBC8538297.1"/>
    </source>
</evidence>
<dbReference type="Proteomes" id="UP000617951">
    <property type="component" value="Unassembled WGS sequence"/>
</dbReference>
<organism evidence="1 2">
    <name type="scientific">Guopingia tenuis</name>
    <dbReference type="NCBI Taxonomy" id="2763656"/>
    <lineage>
        <taxon>Bacteria</taxon>
        <taxon>Bacillati</taxon>
        <taxon>Bacillota</taxon>
        <taxon>Clostridia</taxon>
        <taxon>Christensenellales</taxon>
        <taxon>Christensenellaceae</taxon>
        <taxon>Guopingia</taxon>
    </lineage>
</organism>
<dbReference type="InterPro" id="IPR036866">
    <property type="entry name" value="RibonucZ/Hydroxyglut_hydro"/>
</dbReference>
<evidence type="ECO:0000313" key="2">
    <source>
        <dbReference type="Proteomes" id="UP000617951"/>
    </source>
</evidence>
<proteinExistence type="predicted"/>
<comment type="caution">
    <text evidence="1">The sequence shown here is derived from an EMBL/GenBank/DDBJ whole genome shotgun (WGS) entry which is preliminary data.</text>
</comment>
<dbReference type="PANTHER" id="PTHR42967">
    <property type="entry name" value="METAL DEPENDENT HYDROLASE"/>
    <property type="match status" value="1"/>
</dbReference>
<reference evidence="1" key="1">
    <citation type="submission" date="2020-08" db="EMBL/GenBank/DDBJ databases">
        <title>Genome public.</title>
        <authorList>
            <person name="Liu C."/>
            <person name="Sun Q."/>
        </authorList>
    </citation>
    <scope>NUCLEOTIDE SEQUENCE</scope>
    <source>
        <strain evidence="1">NSJ-63</strain>
    </source>
</reference>
<dbReference type="PANTHER" id="PTHR42967:SF1">
    <property type="entry name" value="MBL FOLD METALLO-HYDROLASE"/>
    <property type="match status" value="1"/>
</dbReference>
<dbReference type="Pfam" id="PF13483">
    <property type="entry name" value="Lactamase_B_3"/>
    <property type="match status" value="1"/>
</dbReference>
<dbReference type="EMBL" id="JACRSS010000001">
    <property type="protein sequence ID" value="MBC8538297.1"/>
    <property type="molecule type" value="Genomic_DNA"/>
</dbReference>